<dbReference type="InterPro" id="IPR012337">
    <property type="entry name" value="RNaseH-like_sf"/>
</dbReference>
<keyword evidence="7" id="KW-0539">Nucleus</keyword>
<dbReference type="GO" id="GO:0005634">
    <property type="term" value="C:nucleus"/>
    <property type="evidence" value="ECO:0007669"/>
    <property type="project" value="UniProtKB-SubCell"/>
</dbReference>
<keyword evidence="13" id="KW-1185">Reference proteome</keyword>
<reference evidence="12" key="1">
    <citation type="submission" date="2022-07" db="EMBL/GenBank/DDBJ databases">
        <authorList>
            <person name="Macas J."/>
            <person name="Novak P."/>
            <person name="Neumann P."/>
        </authorList>
    </citation>
    <scope>NUCLEOTIDE SEQUENCE</scope>
</reference>
<gene>
    <name evidence="12" type="ORF">CEURO_LOCUS15659</name>
</gene>
<feature type="domain" description="3'-5' exonuclease" evidence="11">
    <location>
        <begin position="106"/>
        <end position="287"/>
    </location>
</feature>
<dbReference type="GO" id="GO:0003676">
    <property type="term" value="F:nucleic acid binding"/>
    <property type="evidence" value="ECO:0007669"/>
    <property type="project" value="InterPro"/>
</dbReference>
<dbReference type="FunFam" id="3.30.420.10:FF:000114">
    <property type="entry name" value="Werner Syndrome-like exonuclease"/>
    <property type="match status" value="1"/>
</dbReference>
<evidence type="ECO:0000256" key="7">
    <source>
        <dbReference type="ARBA" id="ARBA00023242"/>
    </source>
</evidence>
<comment type="subcellular location">
    <subcellularLocation>
        <location evidence="1">Nucleus</location>
    </subcellularLocation>
</comment>
<proteinExistence type="predicted"/>
<organism evidence="12 13">
    <name type="scientific">Cuscuta europaea</name>
    <name type="common">European dodder</name>
    <dbReference type="NCBI Taxonomy" id="41803"/>
    <lineage>
        <taxon>Eukaryota</taxon>
        <taxon>Viridiplantae</taxon>
        <taxon>Streptophyta</taxon>
        <taxon>Embryophyta</taxon>
        <taxon>Tracheophyta</taxon>
        <taxon>Spermatophyta</taxon>
        <taxon>Magnoliopsida</taxon>
        <taxon>eudicotyledons</taxon>
        <taxon>Gunneridae</taxon>
        <taxon>Pentapetalae</taxon>
        <taxon>asterids</taxon>
        <taxon>lamiids</taxon>
        <taxon>Solanales</taxon>
        <taxon>Convolvulaceae</taxon>
        <taxon>Cuscuteae</taxon>
        <taxon>Cuscuta</taxon>
        <taxon>Cuscuta subgen. Cuscuta</taxon>
    </lineage>
</organism>
<evidence type="ECO:0000259" key="11">
    <source>
        <dbReference type="SMART" id="SM00474"/>
    </source>
</evidence>
<evidence type="ECO:0000256" key="3">
    <source>
        <dbReference type="ARBA" id="ARBA00022723"/>
    </source>
</evidence>
<dbReference type="GO" id="GO:0008408">
    <property type="term" value="F:3'-5' exonuclease activity"/>
    <property type="evidence" value="ECO:0007669"/>
    <property type="project" value="InterPro"/>
</dbReference>
<evidence type="ECO:0000256" key="5">
    <source>
        <dbReference type="ARBA" id="ARBA00022839"/>
    </source>
</evidence>
<dbReference type="OrthoDB" id="1920326at2759"/>
<dbReference type="InterPro" id="IPR036397">
    <property type="entry name" value="RNaseH_sf"/>
</dbReference>
<keyword evidence="6" id="KW-0460">Magnesium</keyword>
<dbReference type="SMART" id="SM00474">
    <property type="entry name" value="35EXOc"/>
    <property type="match status" value="1"/>
</dbReference>
<comment type="caution">
    <text evidence="12">The sequence shown here is derived from an EMBL/GenBank/DDBJ whole genome shotgun (WGS) entry which is preliminary data.</text>
</comment>
<feature type="region of interest" description="Disordered" evidence="10">
    <location>
        <begin position="35"/>
        <end position="60"/>
    </location>
</feature>
<evidence type="ECO:0000256" key="6">
    <source>
        <dbReference type="ARBA" id="ARBA00022842"/>
    </source>
</evidence>
<dbReference type="InterPro" id="IPR051132">
    <property type="entry name" value="3-5_Exonuclease_domain"/>
</dbReference>
<dbReference type="Proteomes" id="UP001152484">
    <property type="component" value="Unassembled WGS sequence"/>
</dbReference>
<evidence type="ECO:0000313" key="13">
    <source>
        <dbReference type="Proteomes" id="UP001152484"/>
    </source>
</evidence>
<dbReference type="GO" id="GO:0046872">
    <property type="term" value="F:metal ion binding"/>
    <property type="evidence" value="ECO:0007669"/>
    <property type="project" value="UniProtKB-KW"/>
</dbReference>
<protein>
    <recommendedName>
        <fullName evidence="8">3'-5' exonuclease</fullName>
    </recommendedName>
    <alternativeName>
        <fullName evidence="9">Werner Syndrome-like exonuclease</fullName>
    </alternativeName>
</protein>
<dbReference type="CDD" id="cd06141">
    <property type="entry name" value="WRN_exo"/>
    <property type="match status" value="1"/>
</dbReference>
<keyword evidence="3" id="KW-0479">Metal-binding</keyword>
<keyword evidence="5" id="KW-0269">Exonuclease</keyword>
<dbReference type="SUPFAM" id="SSF53098">
    <property type="entry name" value="Ribonuclease H-like"/>
    <property type="match status" value="1"/>
</dbReference>
<sequence>METSVTSSMPGFDDWDRPFTDLELIEIEAAFQSAATKQHDPVKSSDHDVDNDGSADKNCTRSRYRTLPASLFSNSLYVSPFPRRRFKNKSKRLPELAFRGRVLYSRTSVEAEKSAAELLSFIETKRKAGEVALGLDMEWKPSFKRGVAPGKAAVLQICGEMSRCYVFHICHSGIPQNLQELLESSSVVKVGSNIANDARKMFLDHNVSITNLEDLSALANLKLGVDPKNWGLASLTESLLCKELPKPSHLRLGNWETRNLSKEHLSYAATDAFVSWHLYQVLKSLPDVVDDRSNEPKHVDRE</sequence>
<keyword evidence="2" id="KW-0540">Nuclease</keyword>
<evidence type="ECO:0000313" key="12">
    <source>
        <dbReference type="EMBL" id="CAH9102068.1"/>
    </source>
</evidence>
<evidence type="ECO:0000256" key="8">
    <source>
        <dbReference type="ARBA" id="ARBA00040531"/>
    </source>
</evidence>
<name>A0A9P0ZI71_CUSEU</name>
<dbReference type="InterPro" id="IPR002562">
    <property type="entry name" value="3'-5'_exonuclease_dom"/>
</dbReference>
<dbReference type="EMBL" id="CAMAPE010000038">
    <property type="protein sequence ID" value="CAH9102068.1"/>
    <property type="molecule type" value="Genomic_DNA"/>
</dbReference>
<accession>A0A9P0ZI71</accession>
<evidence type="ECO:0000256" key="10">
    <source>
        <dbReference type="SAM" id="MobiDB-lite"/>
    </source>
</evidence>
<dbReference type="GO" id="GO:0006139">
    <property type="term" value="P:nucleobase-containing compound metabolic process"/>
    <property type="evidence" value="ECO:0007669"/>
    <property type="project" value="InterPro"/>
</dbReference>
<dbReference type="Gene3D" id="3.30.420.10">
    <property type="entry name" value="Ribonuclease H-like superfamily/Ribonuclease H"/>
    <property type="match status" value="1"/>
</dbReference>
<keyword evidence="4" id="KW-0378">Hydrolase</keyword>
<feature type="compositionally biased region" description="Basic and acidic residues" evidence="10">
    <location>
        <begin position="37"/>
        <end position="59"/>
    </location>
</feature>
<evidence type="ECO:0000256" key="4">
    <source>
        <dbReference type="ARBA" id="ARBA00022801"/>
    </source>
</evidence>
<dbReference type="PANTHER" id="PTHR13620:SF109">
    <property type="entry name" value="3'-5' EXONUCLEASE"/>
    <property type="match status" value="1"/>
</dbReference>
<dbReference type="Pfam" id="PF01612">
    <property type="entry name" value="DNA_pol_A_exo1"/>
    <property type="match status" value="1"/>
</dbReference>
<evidence type="ECO:0000256" key="9">
    <source>
        <dbReference type="ARBA" id="ARBA00042761"/>
    </source>
</evidence>
<dbReference type="PANTHER" id="PTHR13620">
    <property type="entry name" value="3-5 EXONUCLEASE"/>
    <property type="match status" value="1"/>
</dbReference>
<evidence type="ECO:0000256" key="2">
    <source>
        <dbReference type="ARBA" id="ARBA00022722"/>
    </source>
</evidence>
<dbReference type="AlphaFoldDB" id="A0A9P0ZI71"/>
<evidence type="ECO:0000256" key="1">
    <source>
        <dbReference type="ARBA" id="ARBA00004123"/>
    </source>
</evidence>